<dbReference type="AlphaFoldDB" id="A0A2A4B812"/>
<dbReference type="Pfam" id="PF13413">
    <property type="entry name" value="HTH_25"/>
    <property type="match status" value="1"/>
</dbReference>
<dbReference type="PANTHER" id="PTHR34475:SF1">
    <property type="entry name" value="CYTOSKELETON PROTEIN RODZ"/>
    <property type="match status" value="1"/>
</dbReference>
<proteinExistence type="predicted"/>
<dbReference type="Gene3D" id="1.10.260.40">
    <property type="entry name" value="lambda repressor-like DNA-binding domains"/>
    <property type="match status" value="1"/>
</dbReference>
<dbReference type="PANTHER" id="PTHR34475">
    <property type="match status" value="1"/>
</dbReference>
<sequence>MMVDEAAGPLATPGREHVGDRLRAAREAAGLSLADIGQRTRIPLRHLEAIENSTYASLPSITYAMGFVRAYARAVGADEVALATDLRGELATTWAPKPRHEPYDPAEPARLPPRGLALAGVLVAVLIVVGIGLWYGTSIFRGEEAAPVVVADTAAPAPAAVTTPVPPPTPAAGRVRLTATDEVWVRIYDAANDTLLMKTMQKGETYDVPADANGPQINIGRPDKLAVTIDGQAVPPLGSGERPIKDIGISAAALRARGAAGA</sequence>
<name>A0A2A4B812_9SPHN</name>
<reference evidence="3 4" key="1">
    <citation type="submission" date="2017-09" db="EMBL/GenBank/DDBJ databases">
        <title>Sphingomonas spermidinifaciens 9NM-10, whole genome shotgun sequence.</title>
        <authorList>
            <person name="Feng G."/>
            <person name="Zhu H."/>
        </authorList>
    </citation>
    <scope>NUCLEOTIDE SEQUENCE [LARGE SCALE GENOMIC DNA]</scope>
    <source>
        <strain evidence="3 4">9NM-10</strain>
    </source>
</reference>
<dbReference type="CDD" id="cd00093">
    <property type="entry name" value="HTH_XRE"/>
    <property type="match status" value="1"/>
</dbReference>
<evidence type="ECO:0000313" key="4">
    <source>
        <dbReference type="Proteomes" id="UP000218366"/>
    </source>
</evidence>
<evidence type="ECO:0000259" key="2">
    <source>
        <dbReference type="SMART" id="SM00530"/>
    </source>
</evidence>
<comment type="caution">
    <text evidence="3">The sequence shown here is derived from an EMBL/GenBank/DDBJ whole genome shotgun (WGS) entry which is preliminary data.</text>
</comment>
<dbReference type="SMART" id="SM00530">
    <property type="entry name" value="HTH_XRE"/>
    <property type="match status" value="1"/>
</dbReference>
<dbReference type="GO" id="GO:0003677">
    <property type="term" value="F:DNA binding"/>
    <property type="evidence" value="ECO:0007669"/>
    <property type="project" value="InterPro"/>
</dbReference>
<keyword evidence="1" id="KW-1133">Transmembrane helix</keyword>
<feature type="transmembrane region" description="Helical" evidence="1">
    <location>
        <begin position="116"/>
        <end position="135"/>
    </location>
</feature>
<dbReference type="Pfam" id="PF13464">
    <property type="entry name" value="RodZ_C"/>
    <property type="match status" value="1"/>
</dbReference>
<dbReference type="SUPFAM" id="SSF47413">
    <property type="entry name" value="lambda repressor-like DNA-binding domains"/>
    <property type="match status" value="1"/>
</dbReference>
<dbReference type="InterPro" id="IPR010982">
    <property type="entry name" value="Lambda_DNA-bd_dom_sf"/>
</dbReference>
<keyword evidence="1" id="KW-0812">Transmembrane</keyword>
<evidence type="ECO:0000313" key="3">
    <source>
        <dbReference type="EMBL" id="PCD03898.1"/>
    </source>
</evidence>
<dbReference type="InterPro" id="IPR001387">
    <property type="entry name" value="Cro/C1-type_HTH"/>
</dbReference>
<gene>
    <name evidence="3" type="ORF">COC42_06105</name>
</gene>
<dbReference type="OrthoDB" id="9790252at2"/>
<dbReference type="EMBL" id="NWMW01000001">
    <property type="protein sequence ID" value="PCD03898.1"/>
    <property type="molecule type" value="Genomic_DNA"/>
</dbReference>
<dbReference type="InterPro" id="IPR025194">
    <property type="entry name" value="RodZ-like_C"/>
</dbReference>
<protein>
    <submittedName>
        <fullName evidence="3">XRE family transcriptional regulator</fullName>
    </submittedName>
</protein>
<keyword evidence="1" id="KW-0472">Membrane</keyword>
<accession>A0A2A4B812</accession>
<feature type="domain" description="HTH cro/C1-type" evidence="2">
    <location>
        <begin position="21"/>
        <end position="78"/>
    </location>
</feature>
<keyword evidence="4" id="KW-1185">Reference proteome</keyword>
<dbReference type="Proteomes" id="UP000218366">
    <property type="component" value="Unassembled WGS sequence"/>
</dbReference>
<evidence type="ECO:0000256" key="1">
    <source>
        <dbReference type="SAM" id="Phobius"/>
    </source>
</evidence>
<dbReference type="InterPro" id="IPR050400">
    <property type="entry name" value="Bact_Cytoskel_RodZ"/>
</dbReference>
<organism evidence="3 4">
    <name type="scientific">Sphingomonas spermidinifaciens</name>
    <dbReference type="NCBI Taxonomy" id="1141889"/>
    <lineage>
        <taxon>Bacteria</taxon>
        <taxon>Pseudomonadati</taxon>
        <taxon>Pseudomonadota</taxon>
        <taxon>Alphaproteobacteria</taxon>
        <taxon>Sphingomonadales</taxon>
        <taxon>Sphingomonadaceae</taxon>
        <taxon>Sphingomonas</taxon>
    </lineage>
</organism>